<evidence type="ECO:0000256" key="4">
    <source>
        <dbReference type="SAM" id="MobiDB-lite"/>
    </source>
</evidence>
<dbReference type="PANTHER" id="PTHR30146">
    <property type="entry name" value="LACI-RELATED TRANSCRIPTIONAL REPRESSOR"/>
    <property type="match status" value="1"/>
</dbReference>
<evidence type="ECO:0000256" key="3">
    <source>
        <dbReference type="ARBA" id="ARBA00023163"/>
    </source>
</evidence>
<dbReference type="Gene3D" id="3.40.50.2300">
    <property type="match status" value="2"/>
</dbReference>
<dbReference type="GO" id="GO:0000976">
    <property type="term" value="F:transcription cis-regulatory region binding"/>
    <property type="evidence" value="ECO:0007669"/>
    <property type="project" value="TreeGrafter"/>
</dbReference>
<feature type="domain" description="HTH deoR-type" evidence="5">
    <location>
        <begin position="58"/>
        <end position="113"/>
    </location>
</feature>
<accession>A0A7D5JCQ9</accession>
<dbReference type="InterPro" id="IPR018356">
    <property type="entry name" value="Tscrpt_reg_HTH_DeoR_CS"/>
</dbReference>
<dbReference type="InterPro" id="IPR028082">
    <property type="entry name" value="Peripla_BP_I"/>
</dbReference>
<organism evidence="6 7">
    <name type="scientific">Microbacterium oleivorans</name>
    <dbReference type="NCBI Taxonomy" id="273677"/>
    <lineage>
        <taxon>Bacteria</taxon>
        <taxon>Bacillati</taxon>
        <taxon>Actinomycetota</taxon>
        <taxon>Actinomycetes</taxon>
        <taxon>Micrococcales</taxon>
        <taxon>Microbacteriaceae</taxon>
        <taxon>Microbacterium</taxon>
    </lineage>
</organism>
<keyword evidence="3" id="KW-0804">Transcription</keyword>
<evidence type="ECO:0000259" key="5">
    <source>
        <dbReference type="PROSITE" id="PS51000"/>
    </source>
</evidence>
<dbReference type="InterPro" id="IPR036390">
    <property type="entry name" value="WH_DNA-bd_sf"/>
</dbReference>
<dbReference type="PANTHER" id="PTHR30146:SF155">
    <property type="entry name" value="ALANINE RACEMASE"/>
    <property type="match status" value="1"/>
</dbReference>
<dbReference type="EMBL" id="CP058316">
    <property type="protein sequence ID" value="QLD11140.1"/>
    <property type="molecule type" value="Genomic_DNA"/>
</dbReference>
<protein>
    <submittedName>
        <fullName evidence="6">DeoR/GlpR family transcriptional regulator</fullName>
    </submittedName>
</protein>
<dbReference type="AlphaFoldDB" id="A0A7D5JCQ9"/>
<dbReference type="Pfam" id="PF08220">
    <property type="entry name" value="HTH_DeoR"/>
    <property type="match status" value="1"/>
</dbReference>
<dbReference type="Proteomes" id="UP000509638">
    <property type="component" value="Chromosome"/>
</dbReference>
<dbReference type="PROSITE" id="PS51000">
    <property type="entry name" value="HTH_DEOR_2"/>
    <property type="match status" value="1"/>
</dbReference>
<dbReference type="SUPFAM" id="SSF46785">
    <property type="entry name" value="Winged helix' DNA-binding domain"/>
    <property type="match status" value="1"/>
</dbReference>
<evidence type="ECO:0000313" key="7">
    <source>
        <dbReference type="Proteomes" id="UP000509638"/>
    </source>
</evidence>
<evidence type="ECO:0000313" key="6">
    <source>
        <dbReference type="EMBL" id="QLD11140.1"/>
    </source>
</evidence>
<proteinExistence type="predicted"/>
<dbReference type="InterPro" id="IPR001034">
    <property type="entry name" value="DeoR_HTH"/>
</dbReference>
<dbReference type="PRINTS" id="PR00037">
    <property type="entry name" value="HTHLACR"/>
</dbReference>
<dbReference type="Pfam" id="PF13377">
    <property type="entry name" value="Peripla_BP_3"/>
    <property type="match status" value="1"/>
</dbReference>
<name>A0A7D5JCQ9_9MICO</name>
<dbReference type="SMART" id="SM00420">
    <property type="entry name" value="HTH_DEOR"/>
    <property type="match status" value="1"/>
</dbReference>
<feature type="region of interest" description="Disordered" evidence="4">
    <location>
        <begin position="12"/>
        <end position="53"/>
    </location>
</feature>
<reference evidence="6 7" key="1">
    <citation type="submission" date="2020-06" db="EMBL/GenBank/DDBJ databases">
        <authorList>
            <person name="Jo H."/>
        </authorList>
    </citation>
    <scope>NUCLEOTIDE SEQUENCE [LARGE SCALE GENOMIC DNA]</scope>
    <source>
        <strain evidence="6 7">I46</strain>
    </source>
</reference>
<dbReference type="Gene3D" id="1.10.10.10">
    <property type="entry name" value="Winged helix-like DNA-binding domain superfamily/Winged helix DNA-binding domain"/>
    <property type="match status" value="1"/>
</dbReference>
<feature type="compositionally biased region" description="Basic and acidic residues" evidence="4">
    <location>
        <begin position="23"/>
        <end position="38"/>
    </location>
</feature>
<dbReference type="InterPro" id="IPR046335">
    <property type="entry name" value="LacI/GalR-like_sensor"/>
</dbReference>
<evidence type="ECO:0000256" key="2">
    <source>
        <dbReference type="ARBA" id="ARBA00023125"/>
    </source>
</evidence>
<evidence type="ECO:0000256" key="1">
    <source>
        <dbReference type="ARBA" id="ARBA00023015"/>
    </source>
</evidence>
<dbReference type="InterPro" id="IPR036388">
    <property type="entry name" value="WH-like_DNA-bd_sf"/>
</dbReference>
<keyword evidence="2" id="KW-0238">DNA-binding</keyword>
<gene>
    <name evidence="6" type="ORF">HW566_04715</name>
</gene>
<dbReference type="GO" id="GO:0003700">
    <property type="term" value="F:DNA-binding transcription factor activity"/>
    <property type="evidence" value="ECO:0007669"/>
    <property type="project" value="InterPro"/>
</dbReference>
<dbReference type="PROSITE" id="PS00894">
    <property type="entry name" value="HTH_DEOR_1"/>
    <property type="match status" value="1"/>
</dbReference>
<sequence>MTSLPFGGFLVGEGPVGGAPREPLSRLRSEVSERDRTHSNTTDQYSDRVDEPTTAGFAVSRRERILDELRHAGSVRVADLARRLGVAELTIRRDIGYLADRGLLTRVHGGATLRSRLDTSVPLGVGGIRPPLFRVGMVVPSLTYYWPQIVIGARAAATDGGVQLVLRGASYSVEDQRRQISSLLDAGNLHGLIVAPETLGADGSALLHWLDGLPLPVVLAERSAPSHLTLTRLEWVTTDHVFGGSLAAAHLSARGHVRVGFVTSAGSPTSPQLRQGWRRAVEDDGLVATIDRDISLDELDAEARERAVADLLGECRATGTTALLVHSDPQAVLVQQQARDLGWSIPDDLAIIAYDDEVAASAEPAITALRPPKQHIGRLAVEALIARLVDGPKRPVQRTHVLPSLHARESTAFDLRR</sequence>
<keyword evidence="1" id="KW-0805">Transcription regulation</keyword>
<dbReference type="SUPFAM" id="SSF53822">
    <property type="entry name" value="Periplasmic binding protein-like I"/>
    <property type="match status" value="1"/>
</dbReference>